<proteinExistence type="predicted"/>
<protein>
    <recommendedName>
        <fullName evidence="5">Secreted protein</fullName>
    </recommendedName>
</protein>
<keyword evidence="1" id="KW-0472">Membrane</keyword>
<feature type="transmembrane region" description="Helical" evidence="1">
    <location>
        <begin position="48"/>
        <end position="70"/>
    </location>
</feature>
<feature type="chain" id="PRO_5040138055" description="Secreted protein" evidence="2">
    <location>
        <begin position="19"/>
        <end position="72"/>
    </location>
</feature>
<feature type="signal peptide" evidence="2">
    <location>
        <begin position="1"/>
        <end position="18"/>
    </location>
</feature>
<sequence>MLLLVGLLSLTSGRGVLSVAVMFNLVKVAKLSIAGVVPVSATGVEEKFIITGVVVILPQHGSSTVLYFLFVS</sequence>
<dbReference type="EMBL" id="JAJAGQ010000022">
    <property type="protein sequence ID" value="KAJ8530209.1"/>
    <property type="molecule type" value="Genomic_DNA"/>
</dbReference>
<gene>
    <name evidence="3" type="ORF">K7X08_037044</name>
</gene>
<keyword evidence="2" id="KW-0732">Signal</keyword>
<keyword evidence="1" id="KW-1133">Transmembrane helix</keyword>
<accession>A0A9Q1L7G3</accession>
<evidence type="ECO:0000256" key="1">
    <source>
        <dbReference type="SAM" id="Phobius"/>
    </source>
</evidence>
<evidence type="ECO:0000313" key="3">
    <source>
        <dbReference type="EMBL" id="KAJ8530209.1"/>
    </source>
</evidence>
<name>A0A9Q1L7G3_9SOLA</name>
<evidence type="ECO:0000256" key="2">
    <source>
        <dbReference type="SAM" id="SignalP"/>
    </source>
</evidence>
<reference evidence="4" key="1">
    <citation type="journal article" date="2023" name="Proc. Natl. Acad. Sci. U.S.A.">
        <title>Genomic and structural basis for evolution of tropane alkaloid biosynthesis.</title>
        <authorList>
            <person name="Wanga Y.-J."/>
            <person name="Taina T."/>
            <person name="Yua J.-Y."/>
            <person name="Lia J."/>
            <person name="Xua B."/>
            <person name="Chenc J."/>
            <person name="D'Auriad J.C."/>
            <person name="Huanga J.-P."/>
            <person name="Huanga S.-X."/>
        </authorList>
    </citation>
    <scope>NUCLEOTIDE SEQUENCE [LARGE SCALE GENOMIC DNA]</scope>
    <source>
        <strain evidence="4">cv. KIB-2019</strain>
    </source>
</reference>
<keyword evidence="4" id="KW-1185">Reference proteome</keyword>
<keyword evidence="1" id="KW-0812">Transmembrane</keyword>
<comment type="caution">
    <text evidence="3">The sequence shown here is derived from an EMBL/GenBank/DDBJ whole genome shotgun (WGS) entry which is preliminary data.</text>
</comment>
<evidence type="ECO:0000313" key="4">
    <source>
        <dbReference type="Proteomes" id="UP001152561"/>
    </source>
</evidence>
<evidence type="ECO:0008006" key="5">
    <source>
        <dbReference type="Google" id="ProtNLM"/>
    </source>
</evidence>
<organism evidence="3 4">
    <name type="scientific">Anisodus acutangulus</name>
    <dbReference type="NCBI Taxonomy" id="402998"/>
    <lineage>
        <taxon>Eukaryota</taxon>
        <taxon>Viridiplantae</taxon>
        <taxon>Streptophyta</taxon>
        <taxon>Embryophyta</taxon>
        <taxon>Tracheophyta</taxon>
        <taxon>Spermatophyta</taxon>
        <taxon>Magnoliopsida</taxon>
        <taxon>eudicotyledons</taxon>
        <taxon>Gunneridae</taxon>
        <taxon>Pentapetalae</taxon>
        <taxon>asterids</taxon>
        <taxon>lamiids</taxon>
        <taxon>Solanales</taxon>
        <taxon>Solanaceae</taxon>
        <taxon>Solanoideae</taxon>
        <taxon>Hyoscyameae</taxon>
        <taxon>Anisodus</taxon>
    </lineage>
</organism>
<dbReference type="Proteomes" id="UP001152561">
    <property type="component" value="Unassembled WGS sequence"/>
</dbReference>
<dbReference type="AlphaFoldDB" id="A0A9Q1L7G3"/>